<keyword evidence="2" id="KW-1185">Reference proteome</keyword>
<accession>A0AAD5FWM1</accession>
<evidence type="ECO:0000313" key="1">
    <source>
        <dbReference type="EMBL" id="KAI5949255.1"/>
    </source>
</evidence>
<proteinExistence type="predicted"/>
<name>A0AAD5FWM1_9ASCO</name>
<dbReference type="AlphaFoldDB" id="A0AAD5FWM1"/>
<reference evidence="1 2" key="1">
    <citation type="journal article" date="2022" name="DNA Res.">
        <title>Genome analysis of five recently described species of the CUG-Ser clade uncovers Candida theae as a new hybrid lineage with pathogenic potential in the Candida parapsilosis species complex.</title>
        <authorList>
            <person name="Mixao V."/>
            <person name="Del Olmo V."/>
            <person name="Hegedusova E."/>
            <person name="Saus E."/>
            <person name="Pryszcz L."/>
            <person name="Cillingova A."/>
            <person name="Nosek J."/>
            <person name="Gabaldon T."/>
        </authorList>
    </citation>
    <scope>NUCLEOTIDE SEQUENCE [LARGE SCALE GENOMIC DNA]</scope>
    <source>
        <strain evidence="1 2">CBS 12239</strain>
    </source>
</reference>
<dbReference type="Pfam" id="PF17276">
    <property type="entry name" value="DUF5341"/>
    <property type="match status" value="1"/>
</dbReference>
<protein>
    <submittedName>
        <fullName evidence="1">Uncharacterized protein</fullName>
    </submittedName>
</protein>
<dbReference type="EMBL" id="JAIHNG010000164">
    <property type="protein sequence ID" value="KAI5949255.1"/>
    <property type="molecule type" value="Genomic_DNA"/>
</dbReference>
<gene>
    <name evidence="1" type="ORF">KGF57_004854</name>
</gene>
<evidence type="ECO:0000313" key="2">
    <source>
        <dbReference type="Proteomes" id="UP001204833"/>
    </source>
</evidence>
<comment type="caution">
    <text evidence="1">The sequence shown here is derived from an EMBL/GenBank/DDBJ whole genome shotgun (WGS) entry which is preliminary data.</text>
</comment>
<dbReference type="RefSeq" id="XP_051606765.1">
    <property type="nucleotide sequence ID" value="XM_051754407.1"/>
</dbReference>
<sequence>MEEIWEYDQEVPNFFHNNGGCKYCATATVNPIRGKNGGYDDIGRENAVHGQFYFNTYGGVDGYCNDNKDGAQCSQSGCGQ</sequence>
<dbReference type="GeneID" id="76152898"/>
<organism evidence="1 2">
    <name type="scientific">Candida theae</name>
    <dbReference type="NCBI Taxonomy" id="1198502"/>
    <lineage>
        <taxon>Eukaryota</taxon>
        <taxon>Fungi</taxon>
        <taxon>Dikarya</taxon>
        <taxon>Ascomycota</taxon>
        <taxon>Saccharomycotina</taxon>
        <taxon>Pichiomycetes</taxon>
        <taxon>Debaryomycetaceae</taxon>
        <taxon>Candida/Lodderomyces clade</taxon>
        <taxon>Candida</taxon>
    </lineage>
</organism>
<dbReference type="Proteomes" id="UP001204833">
    <property type="component" value="Unassembled WGS sequence"/>
</dbReference>
<dbReference type="InterPro" id="IPR035237">
    <property type="entry name" value="DUF5341"/>
</dbReference>